<proteinExistence type="predicted"/>
<comment type="caution">
    <text evidence="1">The sequence shown here is derived from an EMBL/GenBank/DDBJ whole genome shotgun (WGS) entry which is preliminary data.</text>
</comment>
<dbReference type="AlphaFoldDB" id="A0A0L8AJM4"/>
<name>A0A0L8AJM4_9BACT</name>
<organism evidence="1 2">
    <name type="scientific">Roseivirga seohaensis subsp. aquiponti</name>
    <dbReference type="NCBI Taxonomy" id="1566026"/>
    <lineage>
        <taxon>Bacteria</taxon>
        <taxon>Pseudomonadati</taxon>
        <taxon>Bacteroidota</taxon>
        <taxon>Cytophagia</taxon>
        <taxon>Cytophagales</taxon>
        <taxon>Roseivirgaceae</taxon>
        <taxon>Roseivirga</taxon>
    </lineage>
</organism>
<accession>A0A0L8AJM4</accession>
<keyword evidence="2" id="KW-1185">Reference proteome</keyword>
<dbReference type="PROSITE" id="PS51257">
    <property type="entry name" value="PROKAR_LIPOPROTEIN"/>
    <property type="match status" value="1"/>
</dbReference>
<evidence type="ECO:0000313" key="1">
    <source>
        <dbReference type="EMBL" id="KOF02441.1"/>
    </source>
</evidence>
<gene>
    <name evidence="1" type="ORF">OB69_11705</name>
</gene>
<dbReference type="OrthoDB" id="794757at2"/>
<sequence length="193" mass="22023">MKLKNLVFLLSLMLFGCTVGQKSEPIRTGTYFDLVELLDEQIAKFEAEKPVLTKELNVSGETDRVTIQLDSAKQWKEELGLFYQADINKLGLETSYTTEELSTGVNTKKVIDSAKNERPAVRSIEYNYTDDQLVSIRIIIRDKNPIYKFEKELNLYFQNEQGKSILSSFTISGDQNMILKDELSYSLKATIGK</sequence>
<reference evidence="2" key="1">
    <citation type="submission" date="2014-11" db="EMBL/GenBank/DDBJ databases">
        <title>Genome sequencing of Roseivirga sp. D-25.</title>
        <authorList>
            <person name="Selvaratnam C."/>
            <person name="Thevarajoo S."/>
            <person name="Goh K.M."/>
            <person name="Eee R."/>
            <person name="Chan K.-G."/>
            <person name="Chong C.S."/>
        </authorList>
    </citation>
    <scope>NUCLEOTIDE SEQUENCE [LARGE SCALE GENOMIC DNA]</scope>
    <source>
        <strain evidence="2">D-25</strain>
    </source>
</reference>
<dbReference type="Proteomes" id="UP000036908">
    <property type="component" value="Unassembled WGS sequence"/>
</dbReference>
<evidence type="ECO:0000313" key="2">
    <source>
        <dbReference type="Proteomes" id="UP000036908"/>
    </source>
</evidence>
<dbReference type="EMBL" id="JSVA01000012">
    <property type="protein sequence ID" value="KOF02441.1"/>
    <property type="molecule type" value="Genomic_DNA"/>
</dbReference>
<dbReference type="RefSeq" id="WP_053223922.1">
    <property type="nucleotide sequence ID" value="NZ_JSVA01000012.1"/>
</dbReference>
<dbReference type="PATRIC" id="fig|1566026.4.peg.629"/>
<protein>
    <submittedName>
        <fullName evidence="1">Uncharacterized protein</fullName>
    </submittedName>
</protein>